<proteinExistence type="predicted"/>
<organism evidence="1 2">
    <name type="scientific">Ktedonosporobacter rubrisoli</name>
    <dbReference type="NCBI Taxonomy" id="2509675"/>
    <lineage>
        <taxon>Bacteria</taxon>
        <taxon>Bacillati</taxon>
        <taxon>Chloroflexota</taxon>
        <taxon>Ktedonobacteria</taxon>
        <taxon>Ktedonobacterales</taxon>
        <taxon>Ktedonosporobacteraceae</taxon>
        <taxon>Ktedonosporobacter</taxon>
    </lineage>
</organism>
<reference evidence="1 2" key="1">
    <citation type="submission" date="2019-01" db="EMBL/GenBank/DDBJ databases">
        <title>Ktedonosporobacter rubrisoli SCAWS-G2.</title>
        <authorList>
            <person name="Huang Y."/>
            <person name="Yan B."/>
        </authorList>
    </citation>
    <scope>NUCLEOTIDE SEQUENCE [LARGE SCALE GENOMIC DNA]</scope>
    <source>
        <strain evidence="1 2">SCAWS-G2</strain>
    </source>
</reference>
<dbReference type="AlphaFoldDB" id="A0A4P6JYA6"/>
<protein>
    <submittedName>
        <fullName evidence="1">Uncharacterized protein</fullName>
    </submittedName>
</protein>
<sequence length="94" mass="10527">MRTLVQIEKGQLMMPGPSSTQSTCLSKYIVEAVSIKAWLYAACKLDPQKRVQRFQDTEQKIDNVLSSRLLRLPQRCIAALSTGLQGLDKVSFAQ</sequence>
<dbReference type="KEGG" id="kbs:EPA93_34360"/>
<dbReference type="Proteomes" id="UP000290365">
    <property type="component" value="Chromosome"/>
</dbReference>
<dbReference type="RefSeq" id="WP_129891841.1">
    <property type="nucleotide sequence ID" value="NZ_CP035758.1"/>
</dbReference>
<dbReference type="EMBL" id="CP035758">
    <property type="protein sequence ID" value="QBD80779.1"/>
    <property type="molecule type" value="Genomic_DNA"/>
</dbReference>
<accession>A0A4P6JYA6</accession>
<gene>
    <name evidence="1" type="ORF">EPA93_34360</name>
</gene>
<evidence type="ECO:0000313" key="1">
    <source>
        <dbReference type="EMBL" id="QBD80779.1"/>
    </source>
</evidence>
<evidence type="ECO:0000313" key="2">
    <source>
        <dbReference type="Proteomes" id="UP000290365"/>
    </source>
</evidence>
<keyword evidence="2" id="KW-1185">Reference proteome</keyword>
<name>A0A4P6JYA6_KTERU</name>